<name>A0ABS8KVC0_9HYPH</name>
<feature type="transmembrane region" description="Helical" evidence="1">
    <location>
        <begin position="392"/>
        <end position="413"/>
    </location>
</feature>
<dbReference type="InterPro" id="IPR025105">
    <property type="entry name" value="DUF4010"/>
</dbReference>
<accession>A0ABS8KVC0</accession>
<feature type="transmembrane region" description="Helical" evidence="1">
    <location>
        <begin position="198"/>
        <end position="221"/>
    </location>
</feature>
<protein>
    <submittedName>
        <fullName evidence="4">DUF4010 domain-containing protein</fullName>
    </submittedName>
</protein>
<feature type="transmembrane region" description="Helical" evidence="1">
    <location>
        <begin position="6"/>
        <end position="24"/>
    </location>
</feature>
<feature type="transmembrane region" description="Helical" evidence="1">
    <location>
        <begin position="45"/>
        <end position="78"/>
    </location>
</feature>
<dbReference type="PANTHER" id="PTHR39084">
    <property type="entry name" value="MEMBRANE PROTEIN-RELATED"/>
    <property type="match status" value="1"/>
</dbReference>
<evidence type="ECO:0000259" key="2">
    <source>
        <dbReference type="Pfam" id="PF02308"/>
    </source>
</evidence>
<dbReference type="InterPro" id="IPR049177">
    <property type="entry name" value="MgtC_SapB_SrpB_YhiD_N"/>
</dbReference>
<feature type="transmembrane region" description="Helical" evidence="1">
    <location>
        <begin position="172"/>
        <end position="191"/>
    </location>
</feature>
<feature type="transmembrane region" description="Helical" evidence="1">
    <location>
        <begin position="306"/>
        <end position="323"/>
    </location>
</feature>
<keyword evidence="5" id="KW-1185">Reference proteome</keyword>
<keyword evidence="1" id="KW-0812">Transmembrane</keyword>
<dbReference type="Pfam" id="PF13194">
    <property type="entry name" value="DUF4010"/>
    <property type="match status" value="1"/>
</dbReference>
<evidence type="ECO:0000313" key="4">
    <source>
        <dbReference type="EMBL" id="MCC8430026.1"/>
    </source>
</evidence>
<keyword evidence="1" id="KW-1133">Transmembrane helix</keyword>
<comment type="caution">
    <text evidence="4">The sequence shown here is derived from an EMBL/GenBank/DDBJ whole genome shotgun (WGS) entry which is preliminary data.</text>
</comment>
<evidence type="ECO:0000313" key="5">
    <source>
        <dbReference type="Proteomes" id="UP001198862"/>
    </source>
</evidence>
<sequence>MFEPHSLILGFVVALGVGLLIGIDRERKKGEGPGRGAAGLRTFTLASLAGATAAAAGGDFLLAATVLGVAAFAGLSYWHARDSDPGLTTETALVATTLLGGLAVREPGFAAGVGVMVAVLLNARVALHRFVRSMLTDGEMHDLLIFAAATLIVLPLLPDHPIGPYGALNLRTIWLVVILVMGVGALGYIAVRIVGPRFGLPLAGLASGFISSSATIGAMGARAAREPQLLKPAAAGAALSSVATVVQLGLLIGATDLEALKALALPLLFAGATAVVYGGAFILWALRQDRGRVEETAGSAFSLRTALVFAAILAAVLLLAAALQDWMGEAGVILAAGAAGFADTHAPAISVASLVAEGRLAPPAAVIPVLAAFSTNTITKMVFAFSAGGPRFALYVVPGQLLMLAAAWAALLIA</sequence>
<organism evidence="4 5">
    <name type="scientific">Reyranella aquatilis</name>
    <dbReference type="NCBI Taxonomy" id="2035356"/>
    <lineage>
        <taxon>Bacteria</taxon>
        <taxon>Pseudomonadati</taxon>
        <taxon>Pseudomonadota</taxon>
        <taxon>Alphaproteobacteria</taxon>
        <taxon>Hyphomicrobiales</taxon>
        <taxon>Reyranellaceae</taxon>
        <taxon>Reyranella</taxon>
    </lineage>
</organism>
<feature type="transmembrane region" description="Helical" evidence="1">
    <location>
        <begin position="139"/>
        <end position="157"/>
    </location>
</feature>
<dbReference type="Proteomes" id="UP001198862">
    <property type="component" value="Unassembled WGS sequence"/>
</dbReference>
<reference evidence="4 5" key="1">
    <citation type="submission" date="2021-11" db="EMBL/GenBank/DDBJ databases">
        <authorList>
            <person name="Lee D.-H."/>
            <person name="Kim S.-B."/>
        </authorList>
    </citation>
    <scope>NUCLEOTIDE SEQUENCE [LARGE SCALE GENOMIC DNA]</scope>
    <source>
        <strain evidence="4 5">KCTC 52223</strain>
    </source>
</reference>
<keyword evidence="1" id="KW-0472">Membrane</keyword>
<feature type="transmembrane region" description="Helical" evidence="1">
    <location>
        <begin position="364"/>
        <end position="385"/>
    </location>
</feature>
<dbReference type="EMBL" id="JAJISD010000005">
    <property type="protein sequence ID" value="MCC8430026.1"/>
    <property type="molecule type" value="Genomic_DNA"/>
</dbReference>
<feature type="domain" description="DUF4010" evidence="3">
    <location>
        <begin position="178"/>
        <end position="388"/>
    </location>
</feature>
<dbReference type="PANTHER" id="PTHR39084:SF1">
    <property type="entry name" value="DUF4010 DOMAIN-CONTAINING PROTEIN"/>
    <property type="match status" value="1"/>
</dbReference>
<dbReference type="Pfam" id="PF02308">
    <property type="entry name" value="MgtC"/>
    <property type="match status" value="1"/>
</dbReference>
<evidence type="ECO:0000259" key="3">
    <source>
        <dbReference type="Pfam" id="PF13194"/>
    </source>
</evidence>
<gene>
    <name evidence="4" type="ORF">LJ725_13680</name>
</gene>
<feature type="transmembrane region" description="Helical" evidence="1">
    <location>
        <begin position="108"/>
        <end position="127"/>
    </location>
</feature>
<feature type="transmembrane region" description="Helical" evidence="1">
    <location>
        <begin position="233"/>
        <end position="252"/>
    </location>
</feature>
<dbReference type="RefSeq" id="WP_230551215.1">
    <property type="nucleotide sequence ID" value="NZ_JAJISD010000005.1"/>
</dbReference>
<feature type="domain" description="MgtC/SapB/SrpB/YhiD N-terminal" evidence="2">
    <location>
        <begin position="12"/>
        <end position="124"/>
    </location>
</feature>
<evidence type="ECO:0000256" key="1">
    <source>
        <dbReference type="SAM" id="Phobius"/>
    </source>
</evidence>
<feature type="transmembrane region" description="Helical" evidence="1">
    <location>
        <begin position="330"/>
        <end position="352"/>
    </location>
</feature>
<feature type="transmembrane region" description="Helical" evidence="1">
    <location>
        <begin position="264"/>
        <end position="286"/>
    </location>
</feature>
<proteinExistence type="predicted"/>